<keyword evidence="2" id="KW-0963">Cytoplasm</keyword>
<evidence type="ECO:0000313" key="7">
    <source>
        <dbReference type="Proteomes" id="UP001219525"/>
    </source>
</evidence>
<dbReference type="SUPFAM" id="SSF48452">
    <property type="entry name" value="TPR-like"/>
    <property type="match status" value="2"/>
</dbReference>
<name>A0AAD6YJG5_9AGAR</name>
<dbReference type="EMBL" id="JARJCW010000011">
    <property type="protein sequence ID" value="KAJ7219083.1"/>
    <property type="molecule type" value="Genomic_DNA"/>
</dbReference>
<dbReference type="Gene3D" id="1.25.40.10">
    <property type="entry name" value="Tetratricopeptide repeat domain"/>
    <property type="match status" value="2"/>
</dbReference>
<evidence type="ECO:0000256" key="3">
    <source>
        <dbReference type="ARBA" id="ARBA00022737"/>
    </source>
</evidence>
<sequence>MTLYAGDAKTAETLSQQALKLFRELEHLTNVGMTLLLLGRLAAFRNDRAADICFDEAEMVLKQAGSYHRAGLALLGKGDSAFARCDYHAAREVYLKALATFKEAGAIQSNFGAFAQLSVGRTAAYLYEYAEARSWLEKATETLKKTSIPAFGNLHCDIAYGDLALHEEKFGEALSFYQRALLAAESLNFAEEAAQCQMKLGMLELSKGRPQVAMLHLVVAATKQRQTNDVNGLSQTLVRLGECFAATGDKLAALLFFRAAYPVCRKIEAYRDLADCLVGLGTVCGDRGQVMEGDTLFEKTGDTKGRERCRVALAGL</sequence>
<dbReference type="AlphaFoldDB" id="A0AAD6YJG5"/>
<dbReference type="GO" id="GO:0005737">
    <property type="term" value="C:cytoplasm"/>
    <property type="evidence" value="ECO:0007669"/>
    <property type="project" value="UniProtKB-SubCell"/>
</dbReference>
<accession>A0AAD6YJG5</accession>
<comment type="caution">
    <text evidence="6">The sequence shown here is derived from an EMBL/GenBank/DDBJ whole genome shotgun (WGS) entry which is preliminary data.</text>
</comment>
<evidence type="ECO:0000256" key="2">
    <source>
        <dbReference type="ARBA" id="ARBA00022490"/>
    </source>
</evidence>
<proteinExistence type="predicted"/>
<dbReference type="InterPro" id="IPR011990">
    <property type="entry name" value="TPR-like_helical_dom_sf"/>
</dbReference>
<evidence type="ECO:0000256" key="5">
    <source>
        <dbReference type="ARBA" id="ARBA00040665"/>
    </source>
</evidence>
<evidence type="ECO:0000256" key="1">
    <source>
        <dbReference type="ARBA" id="ARBA00004496"/>
    </source>
</evidence>
<dbReference type="GO" id="GO:0003341">
    <property type="term" value="P:cilium movement"/>
    <property type="evidence" value="ECO:0007669"/>
    <property type="project" value="TreeGrafter"/>
</dbReference>
<dbReference type="PANTHER" id="PTHR46630">
    <property type="entry name" value="TETRATRICOPEPTIDE REPEAT PROTEIN 29"/>
    <property type="match status" value="1"/>
</dbReference>
<protein>
    <recommendedName>
        <fullName evidence="5">Tetratricopeptide repeat protein 29</fullName>
    </recommendedName>
</protein>
<keyword evidence="3" id="KW-0677">Repeat</keyword>
<keyword evidence="4" id="KW-0802">TPR repeat</keyword>
<organism evidence="6 7">
    <name type="scientific">Mycena pura</name>
    <dbReference type="NCBI Taxonomy" id="153505"/>
    <lineage>
        <taxon>Eukaryota</taxon>
        <taxon>Fungi</taxon>
        <taxon>Dikarya</taxon>
        <taxon>Basidiomycota</taxon>
        <taxon>Agaricomycotina</taxon>
        <taxon>Agaricomycetes</taxon>
        <taxon>Agaricomycetidae</taxon>
        <taxon>Agaricales</taxon>
        <taxon>Marasmiineae</taxon>
        <taxon>Mycenaceae</taxon>
        <taxon>Mycena</taxon>
    </lineage>
</organism>
<dbReference type="PANTHER" id="PTHR46630:SF1">
    <property type="entry name" value="TETRATRICOPEPTIDE REPEAT PROTEIN 29"/>
    <property type="match status" value="1"/>
</dbReference>
<dbReference type="InterPro" id="IPR051476">
    <property type="entry name" value="Bac_ResReg_Asp_Phosphatase"/>
</dbReference>
<evidence type="ECO:0000313" key="6">
    <source>
        <dbReference type="EMBL" id="KAJ7219083.1"/>
    </source>
</evidence>
<keyword evidence="7" id="KW-1185">Reference proteome</keyword>
<comment type="subcellular location">
    <subcellularLocation>
        <location evidence="1">Cytoplasm</location>
    </subcellularLocation>
</comment>
<evidence type="ECO:0000256" key="4">
    <source>
        <dbReference type="ARBA" id="ARBA00022803"/>
    </source>
</evidence>
<gene>
    <name evidence="6" type="ORF">GGX14DRAFT_541108</name>
</gene>
<reference evidence="6" key="1">
    <citation type="submission" date="2023-03" db="EMBL/GenBank/DDBJ databases">
        <title>Massive genome expansion in bonnet fungi (Mycena s.s.) driven by repeated elements and novel gene families across ecological guilds.</title>
        <authorList>
            <consortium name="Lawrence Berkeley National Laboratory"/>
            <person name="Harder C.B."/>
            <person name="Miyauchi S."/>
            <person name="Viragh M."/>
            <person name="Kuo A."/>
            <person name="Thoen E."/>
            <person name="Andreopoulos B."/>
            <person name="Lu D."/>
            <person name="Skrede I."/>
            <person name="Drula E."/>
            <person name="Henrissat B."/>
            <person name="Morin E."/>
            <person name="Kohler A."/>
            <person name="Barry K."/>
            <person name="LaButti K."/>
            <person name="Morin E."/>
            <person name="Salamov A."/>
            <person name="Lipzen A."/>
            <person name="Mereny Z."/>
            <person name="Hegedus B."/>
            <person name="Baldrian P."/>
            <person name="Stursova M."/>
            <person name="Weitz H."/>
            <person name="Taylor A."/>
            <person name="Grigoriev I.V."/>
            <person name="Nagy L.G."/>
            <person name="Martin F."/>
            <person name="Kauserud H."/>
        </authorList>
    </citation>
    <scope>NUCLEOTIDE SEQUENCE</scope>
    <source>
        <strain evidence="6">9144</strain>
    </source>
</reference>
<dbReference type="Proteomes" id="UP001219525">
    <property type="component" value="Unassembled WGS sequence"/>
</dbReference>
<dbReference type="GO" id="GO:0005929">
    <property type="term" value="C:cilium"/>
    <property type="evidence" value="ECO:0007669"/>
    <property type="project" value="TreeGrafter"/>
</dbReference>